<evidence type="ECO:0000256" key="3">
    <source>
        <dbReference type="ARBA" id="ARBA00007931"/>
    </source>
</evidence>
<keyword evidence="8 11" id="KW-1133">Transmembrane helix</keyword>
<keyword evidence="6 11" id="KW-0378">Hydrolase</keyword>
<keyword evidence="14" id="KW-1185">Reference proteome</keyword>
<dbReference type="InterPro" id="IPR036034">
    <property type="entry name" value="PDZ_sf"/>
</dbReference>
<keyword evidence="11" id="KW-0479">Metal-binding</keyword>
<evidence type="ECO:0000313" key="14">
    <source>
        <dbReference type="Proteomes" id="UP001208567"/>
    </source>
</evidence>
<feature type="transmembrane region" description="Helical" evidence="11">
    <location>
        <begin position="312"/>
        <end position="330"/>
    </location>
</feature>
<organism evidence="13 14">
    <name type="scientific">Clostridium omnivorum</name>
    <dbReference type="NCBI Taxonomy" id="1604902"/>
    <lineage>
        <taxon>Bacteria</taxon>
        <taxon>Bacillati</taxon>
        <taxon>Bacillota</taxon>
        <taxon>Clostridia</taxon>
        <taxon>Eubacteriales</taxon>
        <taxon>Clostridiaceae</taxon>
        <taxon>Clostridium</taxon>
    </lineage>
</organism>
<accession>A0ABQ5NCG4</accession>
<keyword evidence="9 11" id="KW-0482">Metalloprotease</keyword>
<dbReference type="PANTHER" id="PTHR42837">
    <property type="entry name" value="REGULATOR OF SIGMA-E PROTEASE RSEP"/>
    <property type="match status" value="1"/>
</dbReference>
<sequence length="340" mass="37396">MILIYILGAILGFSILIIGHELGHFTLAKLNGVKVEEFSLGMGPKLFGIKGKETEYLIKAFPIGGYVKMLGEEEKVADARSFSSKRPIQKLSIIAAGPLMNFVLAIVLFAIVAGLRGFAIPVVDKVDEGRPAMTAGIQKGDKIAYIDNKKVSTWEDFYNEVYVAKGNEINMIVLRNGEQIKINVTPVLDPKENRYIIGIYPSLLEKPNIAQSMGYGFQQTKSILQQTAGFFKSIFQRKVSSSDFGGPVTIIRVSAKAAEAGIVPLMYLLAYLSVQLAIFNIIPFPALDGGWIFMLLIEIITGKKLDDNKVGFINYIGFVVLMIIMVLVIIKDIVSPINLN</sequence>
<name>A0ABQ5NCG4_9CLOT</name>
<protein>
    <recommendedName>
        <fullName evidence="11">Zinc metalloprotease</fullName>
        <ecNumber evidence="11">3.4.24.-</ecNumber>
    </recommendedName>
</protein>
<keyword evidence="5 11" id="KW-0812">Transmembrane</keyword>
<evidence type="ECO:0000256" key="10">
    <source>
        <dbReference type="ARBA" id="ARBA00023136"/>
    </source>
</evidence>
<evidence type="ECO:0000256" key="1">
    <source>
        <dbReference type="ARBA" id="ARBA00001947"/>
    </source>
</evidence>
<evidence type="ECO:0000256" key="4">
    <source>
        <dbReference type="ARBA" id="ARBA00022670"/>
    </source>
</evidence>
<feature type="transmembrane region" description="Helical" evidence="11">
    <location>
        <begin position="6"/>
        <end position="27"/>
    </location>
</feature>
<evidence type="ECO:0000256" key="8">
    <source>
        <dbReference type="ARBA" id="ARBA00022989"/>
    </source>
</evidence>
<keyword evidence="10 11" id="KW-0472">Membrane</keyword>
<dbReference type="GO" id="GO:0008237">
    <property type="term" value="F:metallopeptidase activity"/>
    <property type="evidence" value="ECO:0007669"/>
    <property type="project" value="UniProtKB-KW"/>
</dbReference>
<evidence type="ECO:0000256" key="7">
    <source>
        <dbReference type="ARBA" id="ARBA00022833"/>
    </source>
</evidence>
<feature type="transmembrane region" description="Helical" evidence="11">
    <location>
        <begin position="91"/>
        <end position="115"/>
    </location>
</feature>
<comment type="subcellular location">
    <subcellularLocation>
        <location evidence="2">Membrane</location>
        <topology evidence="2">Multi-pass membrane protein</topology>
    </subcellularLocation>
</comment>
<dbReference type="SUPFAM" id="SSF50156">
    <property type="entry name" value="PDZ domain-like"/>
    <property type="match status" value="1"/>
</dbReference>
<feature type="domain" description="PDZ" evidence="12">
    <location>
        <begin position="105"/>
        <end position="177"/>
    </location>
</feature>
<evidence type="ECO:0000256" key="5">
    <source>
        <dbReference type="ARBA" id="ARBA00022692"/>
    </source>
</evidence>
<dbReference type="CDD" id="cd06163">
    <property type="entry name" value="S2P-M50_PDZ_RseP-like"/>
    <property type="match status" value="1"/>
</dbReference>
<dbReference type="NCBIfam" id="TIGR00054">
    <property type="entry name" value="RIP metalloprotease RseP"/>
    <property type="match status" value="1"/>
</dbReference>
<dbReference type="Pfam" id="PF02163">
    <property type="entry name" value="Peptidase_M50"/>
    <property type="match status" value="1"/>
</dbReference>
<keyword evidence="4" id="KW-0645">Protease</keyword>
<dbReference type="InterPro" id="IPR001478">
    <property type="entry name" value="PDZ"/>
</dbReference>
<evidence type="ECO:0000256" key="2">
    <source>
        <dbReference type="ARBA" id="ARBA00004141"/>
    </source>
</evidence>
<evidence type="ECO:0000259" key="12">
    <source>
        <dbReference type="SMART" id="SM00228"/>
    </source>
</evidence>
<dbReference type="InterPro" id="IPR008915">
    <property type="entry name" value="Peptidase_M50"/>
</dbReference>
<dbReference type="Gene3D" id="2.30.42.10">
    <property type="match status" value="1"/>
</dbReference>
<comment type="similarity">
    <text evidence="3 11">Belongs to the peptidase M50B family.</text>
</comment>
<keyword evidence="7 11" id="KW-0862">Zinc</keyword>
<evidence type="ECO:0000313" key="13">
    <source>
        <dbReference type="EMBL" id="GLC32710.1"/>
    </source>
</evidence>
<evidence type="ECO:0000256" key="11">
    <source>
        <dbReference type="RuleBase" id="RU362031"/>
    </source>
</evidence>
<comment type="caution">
    <text evidence="13">The sequence shown here is derived from an EMBL/GenBank/DDBJ whole genome shotgun (WGS) entry which is preliminary data.</text>
</comment>
<evidence type="ECO:0000256" key="6">
    <source>
        <dbReference type="ARBA" id="ARBA00022801"/>
    </source>
</evidence>
<evidence type="ECO:0000256" key="9">
    <source>
        <dbReference type="ARBA" id="ARBA00023049"/>
    </source>
</evidence>
<reference evidence="13 14" key="1">
    <citation type="journal article" date="2024" name="Int. J. Syst. Evol. Microbiol.">
        <title>Clostridium omnivorum sp. nov., isolated from anoxic soil under the treatment of reductive soil disinfestation.</title>
        <authorList>
            <person name="Ueki A."/>
            <person name="Tonouchi A."/>
            <person name="Kaku N."/>
            <person name="Honma S."/>
            <person name="Ueki K."/>
        </authorList>
    </citation>
    <scope>NUCLEOTIDE SEQUENCE [LARGE SCALE GENOMIC DNA]</scope>
    <source>
        <strain evidence="13 14">E14</strain>
    </source>
</reference>
<dbReference type="Proteomes" id="UP001208567">
    <property type="component" value="Unassembled WGS sequence"/>
</dbReference>
<gene>
    <name evidence="13" type="ORF">bsdE14_41200</name>
</gene>
<dbReference type="CDD" id="cd23081">
    <property type="entry name" value="cpPDZ_EcRseP-like"/>
    <property type="match status" value="1"/>
</dbReference>
<dbReference type="SMART" id="SM00228">
    <property type="entry name" value="PDZ"/>
    <property type="match status" value="1"/>
</dbReference>
<dbReference type="PANTHER" id="PTHR42837:SF2">
    <property type="entry name" value="MEMBRANE METALLOPROTEASE ARASP2, CHLOROPLASTIC-RELATED"/>
    <property type="match status" value="1"/>
</dbReference>
<dbReference type="EMBL" id="BRXR01000001">
    <property type="protein sequence ID" value="GLC32710.1"/>
    <property type="molecule type" value="Genomic_DNA"/>
</dbReference>
<dbReference type="InterPro" id="IPR004387">
    <property type="entry name" value="Pept_M50_Zn"/>
</dbReference>
<dbReference type="EC" id="3.4.24.-" evidence="11"/>
<proteinExistence type="inferred from homology"/>
<comment type="cofactor">
    <cofactor evidence="1 11">
        <name>Zn(2+)</name>
        <dbReference type="ChEBI" id="CHEBI:29105"/>
    </cofactor>
</comment>